<protein>
    <recommendedName>
        <fullName evidence="9">TRAP transporter small permease protein</fullName>
    </recommendedName>
</protein>
<dbReference type="InterPro" id="IPR007387">
    <property type="entry name" value="TRAP_DctQ"/>
</dbReference>
<dbReference type="InterPro" id="IPR055348">
    <property type="entry name" value="DctQ"/>
</dbReference>
<keyword evidence="6 9" id="KW-1133">Transmembrane helix</keyword>
<comment type="function">
    <text evidence="9">Part of the tripartite ATP-independent periplasmic (TRAP) transport system.</text>
</comment>
<dbReference type="Proteomes" id="UP000680348">
    <property type="component" value="Unassembled WGS sequence"/>
</dbReference>
<feature type="transmembrane region" description="Helical" evidence="9">
    <location>
        <begin position="41"/>
        <end position="59"/>
    </location>
</feature>
<name>A0A942DX34_9HYPH</name>
<dbReference type="EMBL" id="JAGWCR010000003">
    <property type="protein sequence ID" value="MBS3648517.1"/>
    <property type="molecule type" value="Genomic_DNA"/>
</dbReference>
<evidence type="ECO:0000259" key="10">
    <source>
        <dbReference type="Pfam" id="PF04290"/>
    </source>
</evidence>
<keyword evidence="12" id="KW-1185">Reference proteome</keyword>
<sequence length="159" mass="17125">MIANLNRYAATLAGIALLLMAIVGALDVVGATTGRPLVGTHEITETLMVIAIFMALASAQQRNAHIRVELFTRQLSPSLQVALSVFALVCSLACFALIAYFGWSSTLRSISTGEFRQGQLGFPVWPARMALALGSTLMVLQCLREIFVGLTTRSRAEQP</sequence>
<evidence type="ECO:0000256" key="9">
    <source>
        <dbReference type="RuleBase" id="RU369079"/>
    </source>
</evidence>
<feature type="domain" description="Tripartite ATP-independent periplasmic transporters DctQ component" evidence="10">
    <location>
        <begin position="20"/>
        <end position="150"/>
    </location>
</feature>
<comment type="similarity">
    <text evidence="8 9">Belongs to the TRAP transporter small permease family.</text>
</comment>
<evidence type="ECO:0000256" key="4">
    <source>
        <dbReference type="ARBA" id="ARBA00022519"/>
    </source>
</evidence>
<evidence type="ECO:0000256" key="3">
    <source>
        <dbReference type="ARBA" id="ARBA00022475"/>
    </source>
</evidence>
<dbReference type="GO" id="GO:0022857">
    <property type="term" value="F:transmembrane transporter activity"/>
    <property type="evidence" value="ECO:0007669"/>
    <property type="project" value="UniProtKB-UniRule"/>
</dbReference>
<dbReference type="RefSeq" id="WP_188254062.1">
    <property type="nucleotide sequence ID" value="NZ_JABVCF010000003.1"/>
</dbReference>
<dbReference type="AlphaFoldDB" id="A0A942DX34"/>
<keyword evidence="5 9" id="KW-0812">Transmembrane</keyword>
<keyword evidence="7 9" id="KW-0472">Membrane</keyword>
<comment type="subunit">
    <text evidence="9">The complex comprises the extracytoplasmic solute receptor protein and the two transmembrane proteins.</text>
</comment>
<evidence type="ECO:0000256" key="7">
    <source>
        <dbReference type="ARBA" id="ARBA00023136"/>
    </source>
</evidence>
<keyword evidence="3" id="KW-1003">Cell membrane</keyword>
<evidence type="ECO:0000256" key="2">
    <source>
        <dbReference type="ARBA" id="ARBA00022448"/>
    </source>
</evidence>
<evidence type="ECO:0000256" key="6">
    <source>
        <dbReference type="ARBA" id="ARBA00022989"/>
    </source>
</evidence>
<proteinExistence type="inferred from homology"/>
<dbReference type="PANTHER" id="PTHR35011">
    <property type="entry name" value="2,3-DIKETO-L-GULONATE TRAP TRANSPORTER SMALL PERMEASE PROTEIN YIAM"/>
    <property type="match status" value="1"/>
</dbReference>
<comment type="caution">
    <text evidence="9">Lacks conserved residue(s) required for the propagation of feature annotation.</text>
</comment>
<dbReference type="Pfam" id="PF04290">
    <property type="entry name" value="DctQ"/>
    <property type="match status" value="1"/>
</dbReference>
<organism evidence="11 12">
    <name type="scientific">Pseudaminobacter soli</name>
    <name type="common">ex Zhang et al. 2022</name>
    <dbReference type="NCBI Taxonomy" id="2831468"/>
    <lineage>
        <taxon>Bacteria</taxon>
        <taxon>Pseudomonadati</taxon>
        <taxon>Pseudomonadota</taxon>
        <taxon>Alphaproteobacteria</taxon>
        <taxon>Hyphomicrobiales</taxon>
        <taxon>Phyllobacteriaceae</taxon>
        <taxon>Pseudaminobacter</taxon>
    </lineage>
</organism>
<comment type="subcellular location">
    <subcellularLocation>
        <location evidence="1 9">Cell inner membrane</location>
        <topology evidence="1 9">Multi-pass membrane protein</topology>
    </subcellularLocation>
</comment>
<keyword evidence="2 9" id="KW-0813">Transport</keyword>
<feature type="transmembrane region" description="Helical" evidence="9">
    <location>
        <begin position="79"/>
        <end position="103"/>
    </location>
</feature>
<evidence type="ECO:0000256" key="1">
    <source>
        <dbReference type="ARBA" id="ARBA00004429"/>
    </source>
</evidence>
<reference evidence="11" key="1">
    <citation type="submission" date="2021-04" db="EMBL/GenBank/DDBJ databases">
        <title>Pseudaminobacter soli sp. nov., isolated from paddy soil contaminated by heavy metals.</title>
        <authorList>
            <person name="Zhang K."/>
        </authorList>
    </citation>
    <scope>NUCLEOTIDE SEQUENCE</scope>
    <source>
        <strain evidence="11">19-2017</strain>
    </source>
</reference>
<comment type="caution">
    <text evidence="11">The sequence shown here is derived from an EMBL/GenBank/DDBJ whole genome shotgun (WGS) entry which is preliminary data.</text>
</comment>
<evidence type="ECO:0000313" key="11">
    <source>
        <dbReference type="EMBL" id="MBS3648517.1"/>
    </source>
</evidence>
<keyword evidence="4 9" id="KW-0997">Cell inner membrane</keyword>
<evidence type="ECO:0000256" key="5">
    <source>
        <dbReference type="ARBA" id="ARBA00022692"/>
    </source>
</evidence>
<gene>
    <name evidence="11" type="ORF">KEU06_07735</name>
</gene>
<evidence type="ECO:0000256" key="8">
    <source>
        <dbReference type="ARBA" id="ARBA00038436"/>
    </source>
</evidence>
<accession>A0A942DX34</accession>
<dbReference type="GO" id="GO:0005886">
    <property type="term" value="C:plasma membrane"/>
    <property type="evidence" value="ECO:0007669"/>
    <property type="project" value="UniProtKB-SubCell"/>
</dbReference>
<evidence type="ECO:0000313" key="12">
    <source>
        <dbReference type="Proteomes" id="UP000680348"/>
    </source>
</evidence>